<accession>A0AAP0KTM4</accession>
<reference evidence="1 2" key="1">
    <citation type="submission" date="2024-01" db="EMBL/GenBank/DDBJ databases">
        <title>Genome assemblies of Stephania.</title>
        <authorList>
            <person name="Yang L."/>
        </authorList>
    </citation>
    <scope>NUCLEOTIDE SEQUENCE [LARGE SCALE GENOMIC DNA]</scope>
    <source>
        <strain evidence="1">JXDWG</strain>
        <tissue evidence="1">Leaf</tissue>
    </source>
</reference>
<sequence>MITNNVNFKGVKRNLNVYRIHDFIFHICKFKTHQPFQVQPHFSPRLIPSKSGAKHLHK</sequence>
<dbReference type="Proteomes" id="UP001419268">
    <property type="component" value="Unassembled WGS sequence"/>
</dbReference>
<keyword evidence="2" id="KW-1185">Reference proteome</keyword>
<evidence type="ECO:0000313" key="1">
    <source>
        <dbReference type="EMBL" id="KAK9157639.1"/>
    </source>
</evidence>
<proteinExistence type="predicted"/>
<comment type="caution">
    <text evidence="1">The sequence shown here is derived from an EMBL/GenBank/DDBJ whole genome shotgun (WGS) entry which is preliminary data.</text>
</comment>
<dbReference type="AlphaFoldDB" id="A0AAP0KTM4"/>
<gene>
    <name evidence="1" type="ORF">Scep_004213</name>
</gene>
<protein>
    <submittedName>
        <fullName evidence="1">Uncharacterized protein</fullName>
    </submittedName>
</protein>
<evidence type="ECO:0000313" key="2">
    <source>
        <dbReference type="Proteomes" id="UP001419268"/>
    </source>
</evidence>
<organism evidence="1 2">
    <name type="scientific">Stephania cephalantha</name>
    <dbReference type="NCBI Taxonomy" id="152367"/>
    <lineage>
        <taxon>Eukaryota</taxon>
        <taxon>Viridiplantae</taxon>
        <taxon>Streptophyta</taxon>
        <taxon>Embryophyta</taxon>
        <taxon>Tracheophyta</taxon>
        <taxon>Spermatophyta</taxon>
        <taxon>Magnoliopsida</taxon>
        <taxon>Ranunculales</taxon>
        <taxon>Menispermaceae</taxon>
        <taxon>Menispermoideae</taxon>
        <taxon>Cissampelideae</taxon>
        <taxon>Stephania</taxon>
    </lineage>
</organism>
<name>A0AAP0KTM4_9MAGN</name>
<dbReference type="EMBL" id="JBBNAG010000002">
    <property type="protein sequence ID" value="KAK9157639.1"/>
    <property type="molecule type" value="Genomic_DNA"/>
</dbReference>